<keyword evidence="3 6" id="KW-0812">Transmembrane</keyword>
<evidence type="ECO:0000256" key="3">
    <source>
        <dbReference type="ARBA" id="ARBA00022692"/>
    </source>
</evidence>
<keyword evidence="2" id="KW-0813">Transport</keyword>
<dbReference type="RefSeq" id="WP_057879873.1">
    <property type="nucleotide sequence ID" value="NZ_JQCF01000002.1"/>
</dbReference>
<name>A0A0R2LFK9_9LACO</name>
<dbReference type="STRING" id="993692.IV57_GL001044"/>
<dbReference type="AlphaFoldDB" id="A0A0R2LFK9"/>
<organism evidence="7 8">
    <name type="scientific">Companilactobacillus kimchiensis</name>
    <dbReference type="NCBI Taxonomy" id="993692"/>
    <lineage>
        <taxon>Bacteria</taxon>
        <taxon>Bacillati</taxon>
        <taxon>Bacillota</taxon>
        <taxon>Bacilli</taxon>
        <taxon>Lactobacillales</taxon>
        <taxon>Lactobacillaceae</taxon>
        <taxon>Companilactobacillus</taxon>
    </lineage>
</organism>
<reference evidence="7 8" key="1">
    <citation type="journal article" date="2015" name="Genome Announc.">
        <title>Expanding the biotechnology potential of lactobacilli through comparative genomics of 213 strains and associated genera.</title>
        <authorList>
            <person name="Sun Z."/>
            <person name="Harris H.M."/>
            <person name="McCann A."/>
            <person name="Guo C."/>
            <person name="Argimon S."/>
            <person name="Zhang W."/>
            <person name="Yang X."/>
            <person name="Jeffery I.B."/>
            <person name="Cooney J.C."/>
            <person name="Kagawa T.F."/>
            <person name="Liu W."/>
            <person name="Song Y."/>
            <person name="Salvetti E."/>
            <person name="Wrobel A."/>
            <person name="Rasinkangas P."/>
            <person name="Parkhill J."/>
            <person name="Rea M.C."/>
            <person name="O'Sullivan O."/>
            <person name="Ritari J."/>
            <person name="Douillard F.P."/>
            <person name="Paul Ross R."/>
            <person name="Yang R."/>
            <person name="Briner A.E."/>
            <person name="Felis G.E."/>
            <person name="de Vos W.M."/>
            <person name="Barrangou R."/>
            <person name="Klaenhammer T.R."/>
            <person name="Caufield P.W."/>
            <person name="Cui Y."/>
            <person name="Zhang H."/>
            <person name="O'Toole P.W."/>
        </authorList>
    </citation>
    <scope>NUCLEOTIDE SEQUENCE [LARGE SCALE GENOMIC DNA]</scope>
    <source>
        <strain evidence="7 8">DSM 24716</strain>
    </source>
</reference>
<accession>A0A0R2LFK9</accession>
<dbReference type="EMBL" id="JQCF01000002">
    <property type="protein sequence ID" value="KRO00606.1"/>
    <property type="molecule type" value="Genomic_DNA"/>
</dbReference>
<dbReference type="InterPro" id="IPR036259">
    <property type="entry name" value="MFS_trans_sf"/>
</dbReference>
<proteinExistence type="predicted"/>
<sequence>MKFLQKGTIRKERLDLTGSIISCLAMIFIINGISGIGSHLISLTIGLLLLIYFIYHEYTTDKPILPLNLFKTTKRNMAYIIRFSYSAAITGFWFFTPLMLQNDYKLSPIMVGVSFLPMTIFNFISADMVSYLTKKFGSIPLMTVGLIITTIGFGSLSLYKTGFNYWLAVALPMITVGIVKG</sequence>
<feature type="transmembrane region" description="Helical" evidence="6">
    <location>
        <begin position="106"/>
        <end position="124"/>
    </location>
</feature>
<evidence type="ECO:0000256" key="5">
    <source>
        <dbReference type="ARBA" id="ARBA00023136"/>
    </source>
</evidence>
<dbReference type="OrthoDB" id="2414439at2"/>
<dbReference type="PANTHER" id="PTHR42718:SF9">
    <property type="entry name" value="MAJOR FACILITATOR SUPERFAMILY MULTIDRUG TRANSPORTER MFSC"/>
    <property type="match status" value="1"/>
</dbReference>
<dbReference type="SUPFAM" id="SSF103473">
    <property type="entry name" value="MFS general substrate transporter"/>
    <property type="match status" value="1"/>
</dbReference>
<comment type="caution">
    <text evidence="7">The sequence shown here is derived from an EMBL/GenBank/DDBJ whole genome shotgun (WGS) entry which is preliminary data.</text>
</comment>
<dbReference type="PANTHER" id="PTHR42718">
    <property type="entry name" value="MAJOR FACILITATOR SUPERFAMILY MULTIDRUG TRANSPORTER MFSC"/>
    <property type="match status" value="1"/>
</dbReference>
<keyword evidence="8" id="KW-1185">Reference proteome</keyword>
<evidence type="ECO:0000256" key="2">
    <source>
        <dbReference type="ARBA" id="ARBA00022448"/>
    </source>
</evidence>
<gene>
    <name evidence="7" type="ORF">IV57_GL001044</name>
</gene>
<keyword evidence="4 6" id="KW-1133">Transmembrane helix</keyword>
<feature type="transmembrane region" description="Helical" evidence="6">
    <location>
        <begin position="12"/>
        <end position="30"/>
    </location>
</feature>
<dbReference type="PATRIC" id="fig|993692.3.peg.1059"/>
<keyword evidence="5 6" id="KW-0472">Membrane</keyword>
<evidence type="ECO:0000256" key="6">
    <source>
        <dbReference type="SAM" id="Phobius"/>
    </source>
</evidence>
<evidence type="ECO:0000313" key="7">
    <source>
        <dbReference type="EMBL" id="KRO00606.1"/>
    </source>
</evidence>
<evidence type="ECO:0000256" key="1">
    <source>
        <dbReference type="ARBA" id="ARBA00004141"/>
    </source>
</evidence>
<dbReference type="Proteomes" id="UP000051006">
    <property type="component" value="Unassembled WGS sequence"/>
</dbReference>
<feature type="transmembrane region" description="Helical" evidence="6">
    <location>
        <begin position="36"/>
        <end position="55"/>
    </location>
</feature>
<evidence type="ECO:0000256" key="4">
    <source>
        <dbReference type="ARBA" id="ARBA00022989"/>
    </source>
</evidence>
<protein>
    <submittedName>
        <fullName evidence="7">Multidrug resistance protein B</fullName>
    </submittedName>
</protein>
<feature type="transmembrane region" description="Helical" evidence="6">
    <location>
        <begin position="136"/>
        <end position="156"/>
    </location>
</feature>
<evidence type="ECO:0000313" key="8">
    <source>
        <dbReference type="Proteomes" id="UP000051006"/>
    </source>
</evidence>
<feature type="transmembrane region" description="Helical" evidence="6">
    <location>
        <begin position="76"/>
        <end position="100"/>
    </location>
</feature>
<dbReference type="Gene3D" id="1.20.1250.20">
    <property type="entry name" value="MFS general substrate transporter like domains"/>
    <property type="match status" value="1"/>
</dbReference>
<feature type="transmembrane region" description="Helical" evidence="6">
    <location>
        <begin position="162"/>
        <end position="179"/>
    </location>
</feature>
<dbReference type="GO" id="GO:0016020">
    <property type="term" value="C:membrane"/>
    <property type="evidence" value="ECO:0007669"/>
    <property type="project" value="UniProtKB-SubCell"/>
</dbReference>
<comment type="subcellular location">
    <subcellularLocation>
        <location evidence="1">Membrane</location>
        <topology evidence="1">Multi-pass membrane protein</topology>
    </subcellularLocation>
</comment>